<evidence type="ECO:0000256" key="3">
    <source>
        <dbReference type="SAM" id="MobiDB-lite"/>
    </source>
</evidence>
<dbReference type="EC" id="4.2.3.-" evidence="2"/>
<dbReference type="PANTHER" id="PTHR35201">
    <property type="entry name" value="TERPENE SYNTHASE"/>
    <property type="match status" value="1"/>
</dbReference>
<keyword evidence="1 2" id="KW-0456">Lyase</keyword>
<keyword evidence="2" id="KW-0460">Magnesium</keyword>
<dbReference type="GO" id="GO:0046872">
    <property type="term" value="F:metal ion binding"/>
    <property type="evidence" value="ECO:0007669"/>
    <property type="project" value="UniProtKB-KW"/>
</dbReference>
<accession>A0A1H5S1U0</accession>
<dbReference type="EMBL" id="FNVO01000001">
    <property type="protein sequence ID" value="SEF44450.1"/>
    <property type="molecule type" value="Genomic_DNA"/>
</dbReference>
<protein>
    <recommendedName>
        <fullName evidence="2">Terpene synthase</fullName>
        <ecNumber evidence="2">4.2.3.-</ecNumber>
    </recommendedName>
</protein>
<organism evidence="4 5">
    <name type="scientific">Thermomonospora echinospora</name>
    <dbReference type="NCBI Taxonomy" id="1992"/>
    <lineage>
        <taxon>Bacteria</taxon>
        <taxon>Bacillati</taxon>
        <taxon>Actinomycetota</taxon>
        <taxon>Actinomycetes</taxon>
        <taxon>Streptosporangiales</taxon>
        <taxon>Thermomonosporaceae</taxon>
        <taxon>Thermomonospora</taxon>
    </lineage>
</organism>
<dbReference type="PANTHER" id="PTHR35201:SF4">
    <property type="entry name" value="BETA-PINACENE SYNTHASE-RELATED"/>
    <property type="match status" value="1"/>
</dbReference>
<keyword evidence="2" id="KW-0479">Metal-binding</keyword>
<name>A0A1H5S1U0_9ACTN</name>
<proteinExistence type="inferred from homology"/>
<dbReference type="RefSeq" id="WP_200826943.1">
    <property type="nucleotide sequence ID" value="NZ_FNVO01000001.1"/>
</dbReference>
<feature type="compositionally biased region" description="Basic and acidic residues" evidence="3">
    <location>
        <begin position="344"/>
        <end position="354"/>
    </location>
</feature>
<comment type="cofactor">
    <cofactor evidence="2">
        <name>Mg(2+)</name>
        <dbReference type="ChEBI" id="CHEBI:18420"/>
    </cofactor>
</comment>
<dbReference type="AlphaFoldDB" id="A0A1H5S1U0"/>
<dbReference type="GO" id="GO:0010333">
    <property type="term" value="F:terpene synthase activity"/>
    <property type="evidence" value="ECO:0007669"/>
    <property type="project" value="InterPro"/>
</dbReference>
<dbReference type="Proteomes" id="UP000236723">
    <property type="component" value="Unassembled WGS sequence"/>
</dbReference>
<sequence>MDAALVLSLADRVAAFATRSGMHPAAQSIGARTDDWARARALVIGDSDASPLGRARLERLACRVFPHAPADRVALFARWLVWTFALDDRLDDTPMGGSATAVDGLYGDLLGALRRGHARPQANPLELALAELWHDTVPGTSPQWRRRFLRHMEQHRAGCADEAVNRRTGRMPALAEYPPLRRRAAAPFLYDLIEPVLGVEVDLRLERTPAWKALVDGTADLITWANDVVSYPRETAQAARVPANLVAVVRHDLGLEAAPAAARVVDHIARRAPQVREAARSLETEFDRLAIGPQDRGDVAVVVRTLLHAPRAYLDWLTETGRYTPPGGRVPTVPAHRPAVRPRPPLDDQLTEHR</sequence>
<evidence type="ECO:0000313" key="4">
    <source>
        <dbReference type="EMBL" id="SEF44450.1"/>
    </source>
</evidence>
<dbReference type="SUPFAM" id="SSF48576">
    <property type="entry name" value="Terpenoid synthases"/>
    <property type="match status" value="1"/>
</dbReference>
<comment type="similarity">
    <text evidence="2">Belongs to the terpene synthase family.</text>
</comment>
<dbReference type="SFLD" id="SFLDS00005">
    <property type="entry name" value="Isoprenoid_Synthase_Type_I"/>
    <property type="match status" value="1"/>
</dbReference>
<reference evidence="5" key="1">
    <citation type="submission" date="2016-10" db="EMBL/GenBank/DDBJ databases">
        <authorList>
            <person name="Varghese N."/>
            <person name="Submissions S."/>
        </authorList>
    </citation>
    <scope>NUCLEOTIDE SEQUENCE [LARGE SCALE GENOMIC DNA]</scope>
    <source>
        <strain evidence="5">DSM 43163</strain>
    </source>
</reference>
<dbReference type="SFLD" id="SFLDG01020">
    <property type="entry name" value="Terpene_Cyclase_Like_2"/>
    <property type="match status" value="1"/>
</dbReference>
<keyword evidence="5" id="KW-1185">Reference proteome</keyword>
<dbReference type="Gene3D" id="1.10.600.10">
    <property type="entry name" value="Farnesyl Diphosphate Synthase"/>
    <property type="match status" value="1"/>
</dbReference>
<evidence type="ECO:0000313" key="5">
    <source>
        <dbReference type="Proteomes" id="UP000236723"/>
    </source>
</evidence>
<gene>
    <name evidence="4" type="ORF">SAMN04489712_10142</name>
</gene>
<dbReference type="InterPro" id="IPR008949">
    <property type="entry name" value="Isoprenoid_synthase_dom_sf"/>
</dbReference>
<dbReference type="Pfam" id="PF19086">
    <property type="entry name" value="Terpene_syn_C_2"/>
    <property type="match status" value="1"/>
</dbReference>
<evidence type="ECO:0000256" key="1">
    <source>
        <dbReference type="ARBA" id="ARBA00023239"/>
    </source>
</evidence>
<feature type="region of interest" description="Disordered" evidence="3">
    <location>
        <begin position="323"/>
        <end position="354"/>
    </location>
</feature>
<dbReference type="InterPro" id="IPR034686">
    <property type="entry name" value="Terpene_cyclase-like_2"/>
</dbReference>
<evidence type="ECO:0000256" key="2">
    <source>
        <dbReference type="RuleBase" id="RU366034"/>
    </source>
</evidence>